<evidence type="ECO:0000259" key="8">
    <source>
        <dbReference type="PROSITE" id="PS50850"/>
    </source>
</evidence>
<feature type="transmembrane region" description="Helical" evidence="7">
    <location>
        <begin position="247"/>
        <end position="269"/>
    </location>
</feature>
<organism evidence="9 10">
    <name type="scientific">Diploptera punctata</name>
    <name type="common">Pacific beetle cockroach</name>
    <dbReference type="NCBI Taxonomy" id="6984"/>
    <lineage>
        <taxon>Eukaryota</taxon>
        <taxon>Metazoa</taxon>
        <taxon>Ecdysozoa</taxon>
        <taxon>Arthropoda</taxon>
        <taxon>Hexapoda</taxon>
        <taxon>Insecta</taxon>
        <taxon>Pterygota</taxon>
        <taxon>Neoptera</taxon>
        <taxon>Polyneoptera</taxon>
        <taxon>Dictyoptera</taxon>
        <taxon>Blattodea</taxon>
        <taxon>Blaberoidea</taxon>
        <taxon>Blaberidae</taxon>
        <taxon>Diplopterinae</taxon>
        <taxon>Diploptera</taxon>
    </lineage>
</organism>
<dbReference type="PANTHER" id="PTHR11662:SF455">
    <property type="entry name" value="GH23975P"/>
    <property type="match status" value="1"/>
</dbReference>
<feature type="transmembrane region" description="Helical" evidence="7">
    <location>
        <begin position="281"/>
        <end position="301"/>
    </location>
</feature>
<keyword evidence="6 7" id="KW-0472">Membrane</keyword>
<feature type="transmembrane region" description="Helical" evidence="7">
    <location>
        <begin position="427"/>
        <end position="448"/>
    </location>
</feature>
<dbReference type="Pfam" id="PF07690">
    <property type="entry name" value="MFS_1"/>
    <property type="match status" value="1"/>
</dbReference>
<reference evidence="9" key="2">
    <citation type="submission" date="2023-05" db="EMBL/GenBank/DDBJ databases">
        <authorList>
            <person name="Fouks B."/>
        </authorList>
    </citation>
    <scope>NUCLEOTIDE SEQUENCE</scope>
    <source>
        <strain evidence="9">Stay&amp;Tobe</strain>
        <tissue evidence="9">Testes</tissue>
    </source>
</reference>
<accession>A0AAD7ZKX0</accession>
<feature type="transmembrane region" description="Helical" evidence="7">
    <location>
        <begin position="460"/>
        <end position="481"/>
    </location>
</feature>
<evidence type="ECO:0000256" key="5">
    <source>
        <dbReference type="ARBA" id="ARBA00022989"/>
    </source>
</evidence>
<feature type="transmembrane region" description="Helical" evidence="7">
    <location>
        <begin position="393"/>
        <end position="415"/>
    </location>
</feature>
<keyword evidence="3 7" id="KW-0812">Transmembrane</keyword>
<evidence type="ECO:0000256" key="6">
    <source>
        <dbReference type="ARBA" id="ARBA00023136"/>
    </source>
</evidence>
<dbReference type="GO" id="GO:0015293">
    <property type="term" value="F:symporter activity"/>
    <property type="evidence" value="ECO:0007669"/>
    <property type="project" value="UniProtKB-KW"/>
</dbReference>
<dbReference type="GO" id="GO:0006820">
    <property type="term" value="P:monoatomic anion transport"/>
    <property type="evidence" value="ECO:0007669"/>
    <property type="project" value="TreeGrafter"/>
</dbReference>
<dbReference type="EMBL" id="JASPKZ010007801">
    <property type="protein sequence ID" value="KAJ9582423.1"/>
    <property type="molecule type" value="Genomic_DNA"/>
</dbReference>
<dbReference type="FunFam" id="1.20.1250.20:FF:000423">
    <property type="entry name" value="Putative inorganic phosphate cotransporter-like Protein"/>
    <property type="match status" value="1"/>
</dbReference>
<dbReference type="InterPro" id="IPR050382">
    <property type="entry name" value="MFS_Na/Anion_cotransporter"/>
</dbReference>
<dbReference type="PROSITE" id="PS50850">
    <property type="entry name" value="MFS"/>
    <property type="match status" value="1"/>
</dbReference>
<keyword evidence="5 7" id="KW-1133">Transmembrane helix</keyword>
<feature type="transmembrane region" description="Helical" evidence="7">
    <location>
        <begin position="86"/>
        <end position="106"/>
    </location>
</feature>
<evidence type="ECO:0000256" key="7">
    <source>
        <dbReference type="SAM" id="Phobius"/>
    </source>
</evidence>
<evidence type="ECO:0000256" key="3">
    <source>
        <dbReference type="ARBA" id="ARBA00022692"/>
    </source>
</evidence>
<dbReference type="InterPro" id="IPR011701">
    <property type="entry name" value="MFS"/>
</dbReference>
<feature type="transmembrane region" description="Helical" evidence="7">
    <location>
        <begin position="330"/>
        <end position="347"/>
    </location>
</feature>
<comment type="subcellular location">
    <subcellularLocation>
        <location evidence="1">Membrane</location>
        <topology evidence="1">Multi-pass membrane protein</topology>
    </subcellularLocation>
</comment>
<dbReference type="PANTHER" id="PTHR11662">
    <property type="entry name" value="SOLUTE CARRIER FAMILY 17"/>
    <property type="match status" value="1"/>
</dbReference>
<dbReference type="InterPro" id="IPR036259">
    <property type="entry name" value="MFS_trans_sf"/>
</dbReference>
<evidence type="ECO:0000256" key="4">
    <source>
        <dbReference type="ARBA" id="ARBA00022847"/>
    </source>
</evidence>
<evidence type="ECO:0000256" key="1">
    <source>
        <dbReference type="ARBA" id="ARBA00004141"/>
    </source>
</evidence>
<protein>
    <recommendedName>
        <fullName evidence="8">Major facilitator superfamily (MFS) profile domain-containing protein</fullName>
    </recommendedName>
</protein>
<dbReference type="GO" id="GO:0016020">
    <property type="term" value="C:membrane"/>
    <property type="evidence" value="ECO:0007669"/>
    <property type="project" value="UniProtKB-SubCell"/>
</dbReference>
<dbReference type="AlphaFoldDB" id="A0AAD7ZKX0"/>
<dbReference type="Gene3D" id="1.20.1250.20">
    <property type="entry name" value="MFS general substrate transporter like domains"/>
    <property type="match status" value="2"/>
</dbReference>
<keyword evidence="4" id="KW-0769">Symport</keyword>
<gene>
    <name evidence="9" type="ORF">L9F63_003221</name>
</gene>
<comment type="caution">
    <text evidence="9">The sequence shown here is derived from an EMBL/GenBank/DDBJ whole genome shotgun (WGS) entry which is preliminary data.</text>
</comment>
<dbReference type="FunFam" id="1.20.1250.20:FF:000003">
    <property type="entry name" value="Solute carrier family 17 member 3"/>
    <property type="match status" value="1"/>
</dbReference>
<feature type="transmembrane region" description="Helical" evidence="7">
    <location>
        <begin position="368"/>
        <end position="387"/>
    </location>
</feature>
<evidence type="ECO:0000256" key="2">
    <source>
        <dbReference type="ARBA" id="ARBA00022448"/>
    </source>
</evidence>
<keyword evidence="2" id="KW-0813">Transport</keyword>
<feature type="domain" description="Major facilitator superfamily (MFS) profile" evidence="8">
    <location>
        <begin position="84"/>
        <end position="512"/>
    </location>
</feature>
<evidence type="ECO:0000313" key="9">
    <source>
        <dbReference type="EMBL" id="KAJ9582423.1"/>
    </source>
</evidence>
<keyword evidence="10" id="KW-1185">Reference proteome</keyword>
<proteinExistence type="predicted"/>
<dbReference type="InterPro" id="IPR020846">
    <property type="entry name" value="MFS_dom"/>
</dbReference>
<dbReference type="Proteomes" id="UP001233999">
    <property type="component" value="Unassembled WGS sequence"/>
</dbReference>
<dbReference type="SUPFAM" id="SSF103473">
    <property type="entry name" value="MFS general substrate transporter"/>
    <property type="match status" value="1"/>
</dbReference>
<reference evidence="9" key="1">
    <citation type="journal article" date="2023" name="IScience">
        <title>Live-bearing cockroach genome reveals convergent evolutionary mechanisms linked to viviparity in insects and beyond.</title>
        <authorList>
            <person name="Fouks B."/>
            <person name="Harrison M.C."/>
            <person name="Mikhailova A.A."/>
            <person name="Marchal E."/>
            <person name="English S."/>
            <person name="Carruthers M."/>
            <person name="Jennings E.C."/>
            <person name="Chiamaka E.L."/>
            <person name="Frigard R.A."/>
            <person name="Pippel M."/>
            <person name="Attardo G.M."/>
            <person name="Benoit J.B."/>
            <person name="Bornberg-Bauer E."/>
            <person name="Tobe S.S."/>
        </authorList>
    </citation>
    <scope>NUCLEOTIDE SEQUENCE</scope>
    <source>
        <strain evidence="9">Stay&amp;Tobe</strain>
    </source>
</reference>
<feature type="transmembrane region" description="Helical" evidence="7">
    <location>
        <begin position="214"/>
        <end position="235"/>
    </location>
</feature>
<feature type="transmembrane region" description="Helical" evidence="7">
    <location>
        <begin position="160"/>
        <end position="178"/>
    </location>
</feature>
<evidence type="ECO:0000313" key="10">
    <source>
        <dbReference type="Proteomes" id="UP001233999"/>
    </source>
</evidence>
<name>A0AAD7ZKX0_DIPPU</name>
<sequence length="512" mass="56239">MFVSGELYSIVQMSARYQAVSSSWPITMPVGVRSVSNGGEQTLVTSSNMEDNNNSTREKKLVQKCMNGPEIEETAPYVALVGSCRLVFTMCAFFTMFNLILLRFNLSFALVCMIRVDNQTQADSNTTASGDCPMSSVSQDTAQYHTLGEFEWSKLQQGRILSAFFYGYIVSQGFGGWFSDKFGGKMPFILGNMLQSIITLLLPAASRLHPEALFGLRVVQGIVCGLSLPSLFQLYTRWASPAERTSLVAIAYTGLPIGNIIIYPLSGVLCQYGFDGGWSSIFYITGMFGLSCSIAFFFLVYDNADTHPRISEKEKLYLKQYTLKTSSKNGFLSALPYLGMLCMRIAISCTFTPIQNCTGVSLSKLRKINHTIGTVGAGVCMLLVTVLTCRDQYLAVALIALGQTVSDLAFTGGYLPTYLDMAPQYAGLLIGISNTIASLAGVISPTLVGIITPDGTREEWMLVMYITTMFYFLGATVYLIFGSSELQPWALEEYEPHAVTLQEVRNSLLDDK</sequence>